<dbReference type="GO" id="GO:0004131">
    <property type="term" value="F:cytosine deaminase activity"/>
    <property type="evidence" value="ECO:0007669"/>
    <property type="project" value="UniProtKB-EC"/>
</dbReference>
<dbReference type="NCBIfam" id="NF005748">
    <property type="entry name" value="PRK07572.1"/>
    <property type="match status" value="1"/>
</dbReference>
<keyword evidence="2 4" id="KW-0378">Hydrolase</keyword>
<keyword evidence="1" id="KW-0479">Metal-binding</keyword>
<name>A0A381C204_9ENTR</name>
<organism evidence="4 5">
    <name type="scientific">Buttiauxella agrestis</name>
    <dbReference type="NCBI Taxonomy" id="82977"/>
    <lineage>
        <taxon>Bacteria</taxon>
        <taxon>Pseudomonadati</taxon>
        <taxon>Pseudomonadota</taxon>
        <taxon>Gammaproteobacteria</taxon>
        <taxon>Enterobacterales</taxon>
        <taxon>Enterobacteriaceae</taxon>
        <taxon>Buttiauxella</taxon>
    </lineage>
</organism>
<dbReference type="InterPro" id="IPR032466">
    <property type="entry name" value="Metal_Hydrolase"/>
</dbReference>
<dbReference type="EC" id="3.5.4.1" evidence="4"/>
<dbReference type="InterPro" id="IPR013108">
    <property type="entry name" value="Amidohydro_3"/>
</dbReference>
<dbReference type="Gene3D" id="2.30.40.10">
    <property type="entry name" value="Urease, subunit C, domain 1"/>
    <property type="match status" value="1"/>
</dbReference>
<protein>
    <submittedName>
        <fullName evidence="4">Cytosine deaminase</fullName>
        <ecNumber evidence="4">3.5.4.1</ecNumber>
    </submittedName>
</protein>
<dbReference type="PANTHER" id="PTHR32027">
    <property type="entry name" value="CYTOSINE DEAMINASE"/>
    <property type="match status" value="1"/>
</dbReference>
<dbReference type="GO" id="GO:0006209">
    <property type="term" value="P:cytosine catabolic process"/>
    <property type="evidence" value="ECO:0007669"/>
    <property type="project" value="TreeGrafter"/>
</dbReference>
<evidence type="ECO:0000256" key="1">
    <source>
        <dbReference type="ARBA" id="ARBA00022723"/>
    </source>
</evidence>
<dbReference type="CDD" id="cd01293">
    <property type="entry name" value="Bact_CD"/>
    <property type="match status" value="1"/>
</dbReference>
<dbReference type="InterPro" id="IPR011059">
    <property type="entry name" value="Metal-dep_hydrolase_composite"/>
</dbReference>
<proteinExistence type="predicted"/>
<sequence>MFSYSLEDNKCSDFAWSCYEIGAANQQGVGMSKLALELIQNVRLVGREGLWQIAIENGRINAIKPMDDTQLESEQILNGRGGLAIPPFIEPHIHLDTTQTAGQPNWNQSGTLFEGIERWAERKALLTHEDVKQRAWQTLKWQIANGIQYVRTHVDVSDPTLTALKAMLEVKQEAAPWIEVQIVAFPQEGILSYPNGEALLEEALRLGADVVGAIPHFEFTREYGVESLHIAFALAKKYDRPLDIHCDEIDDEQSRFVETVAALALRDGIGERVTASHTTAMHSYNGAYTSRLFRLLKLSGINFVANPLVNIHLQGRFDNYPKRRGVTRVKELLEAGINVCFGHDDVFDPWYPLGTANMLQVLHMGLHVCQMMGYQQIDEGLKLITENSARTFGVKEYGIAEGNAANLIILPAQSGFDAVRRQVPVRWSIRAGKVIATTQLSQTWVMLDEAEEIKFGG</sequence>
<dbReference type="InterPro" id="IPR052349">
    <property type="entry name" value="Metallo-hydrolase_Enzymes"/>
</dbReference>
<evidence type="ECO:0000313" key="4">
    <source>
        <dbReference type="EMBL" id="SUW61944.1"/>
    </source>
</evidence>
<dbReference type="NCBIfam" id="NF006685">
    <property type="entry name" value="PRK09230.1"/>
    <property type="match status" value="1"/>
</dbReference>
<dbReference type="Gene3D" id="3.20.20.140">
    <property type="entry name" value="Metal-dependent hydrolases"/>
    <property type="match status" value="1"/>
</dbReference>
<evidence type="ECO:0000313" key="5">
    <source>
        <dbReference type="Proteomes" id="UP000255528"/>
    </source>
</evidence>
<dbReference type="PANTHER" id="PTHR32027:SF0">
    <property type="entry name" value="CYTOSINE DEAMINASE"/>
    <property type="match status" value="1"/>
</dbReference>
<gene>
    <name evidence="4" type="primary">codA</name>
    <name evidence="4" type="ORF">NCTC12119_00348</name>
</gene>
<dbReference type="Pfam" id="PF07969">
    <property type="entry name" value="Amidohydro_3"/>
    <property type="match status" value="1"/>
</dbReference>
<dbReference type="SUPFAM" id="SSF51556">
    <property type="entry name" value="Metallo-dependent hydrolases"/>
    <property type="match status" value="1"/>
</dbReference>
<dbReference type="FunFam" id="3.20.20.140:FF:000019">
    <property type="entry name" value="Cytosine deaminase"/>
    <property type="match status" value="1"/>
</dbReference>
<dbReference type="Proteomes" id="UP000255528">
    <property type="component" value="Unassembled WGS sequence"/>
</dbReference>
<dbReference type="AlphaFoldDB" id="A0A381C204"/>
<reference evidence="4 5" key="1">
    <citation type="submission" date="2018-06" db="EMBL/GenBank/DDBJ databases">
        <authorList>
            <consortium name="Pathogen Informatics"/>
            <person name="Doyle S."/>
        </authorList>
    </citation>
    <scope>NUCLEOTIDE SEQUENCE [LARGE SCALE GENOMIC DNA]</scope>
    <source>
        <strain evidence="4 5">NCTC12119</strain>
    </source>
</reference>
<evidence type="ECO:0000256" key="2">
    <source>
        <dbReference type="ARBA" id="ARBA00022801"/>
    </source>
</evidence>
<evidence type="ECO:0000259" key="3">
    <source>
        <dbReference type="Pfam" id="PF07969"/>
    </source>
</evidence>
<accession>A0A381C204</accession>
<dbReference type="GO" id="GO:0035888">
    <property type="term" value="F:isoguanine deaminase activity"/>
    <property type="evidence" value="ECO:0007669"/>
    <property type="project" value="TreeGrafter"/>
</dbReference>
<dbReference type="EMBL" id="UIGI01000001">
    <property type="protein sequence ID" value="SUW61944.1"/>
    <property type="molecule type" value="Genomic_DNA"/>
</dbReference>
<dbReference type="SUPFAM" id="SSF51338">
    <property type="entry name" value="Composite domain of metallo-dependent hydrolases"/>
    <property type="match status" value="1"/>
</dbReference>
<dbReference type="GO" id="GO:0046872">
    <property type="term" value="F:metal ion binding"/>
    <property type="evidence" value="ECO:0007669"/>
    <property type="project" value="UniProtKB-KW"/>
</dbReference>
<feature type="domain" description="Amidohydrolase 3" evidence="3">
    <location>
        <begin position="78"/>
        <end position="435"/>
    </location>
</feature>